<dbReference type="Gene3D" id="3.30.450.200">
    <property type="match status" value="2"/>
</dbReference>
<feature type="domain" description="UDENN" evidence="3">
    <location>
        <begin position="1646"/>
        <end position="2097"/>
    </location>
</feature>
<evidence type="ECO:0000259" key="3">
    <source>
        <dbReference type="PROSITE" id="PS50211"/>
    </source>
</evidence>
<sequence>MQGDVLAVHRGDGNRDDFLRYPKKMDVEDEYKTEAFRDGDEVEHEQQSNLVVERDGLQTKDGENDELQITSEKNDCSFPKVDALEDLKASCEEEVGFCSPESVNREDEDEPLERVNRDEEEQTVLERDAKVLGFVSRDNKESASDSSPERDSMKELDTNGHFDVVGTEEDTRTSNRCENRDGNRDLGKDGEDKMQVDNTVIRKMEMIEVTGGQYSPDEVKSAGETSQNVYFNGPVLPQSPSQGHRRAQSEIGTPGHRRTNSFQKLKTQMQKAWRGVSNLRDDNRPTFNPEVLANQKRQWYQLHSSKALLFIIIIIIFVLLLIFSSLMDVDGDVLAIHRGDGNRDDFLRYPKKMDVEDEYKTEAFRDGDEAVRDEVEHEQQNNLGRNEIGQRGQVVVVERDGLQTKDGENDEQITSEKNDCSSPKVDALEDLKASSEEEVGVCSSESVNREDEDEDEPLERVNRDEEEQTVLERDEKVLGSVSMDNKESASGSSPERDDMKDGPNPLSREITKELDTKVSNSHFDVVGTEEDTGTSNRCENGDGNRVLGKDGEDKTQVDNSVIRKMEMIEVTGEQDSPDAVKSAGETSQNVYFNGPVLPQSPSQGHRRAQSEIGTPGHRRTNSFQKLKTQMQKAWRGVSNLRDDNRPTFNPEVLANQKRQWYQLHSSKALLDQTKYKEPTSLFEHFIIVGLLPETDLKPVEEAFRRRKKWETEMSRYEVADYRILRHRGPQFPVLQPQILFKYPPGKKVAMRPKDLAAFCFPGGVKARLLERSPSLSDLNELVYGQEHLGTDDSSFIFSFKVADDATLYGVCLHVSEIVQRPPGVLSTASPLHPTGGGSRFLVSAPRCYCLLTRVPFFELHFEMLNSMIAQERLKRITEFVSEMSLAAACHSPSVSRMNSCVSSPRSNPADWMASAIPVDGVMALTAAAAGLISDSDIASFAEPQSPDSVVASDTSDASQIKEIERDGRKVFHCYDDNSSEVFENHLGTPERTSQSFENGHASPEVTCTDPRIQPIERYESCESVFSSARNVLSDEVDEISNSENDFGDDLVLEWAKEHNNDALQLICGYHSLAIPSRGSEVVFQPLEHLQSIAYTRPPVSALGLSEEFVYSSDSSEMNARLAAAEEAMGLSMWTTATVCRILSLETDQTKYKEPTSLFEHFIIVGLHPETDLKPVEEAFRRRKKWETEMSRYEVADYRILRHRGPQFPVLQPQILFKYPPGKKVAMRPKDLAAFCFPGGVKARLLERSPSLSDLNELVYGQEHLGTDDSSFIFSFKVADDATLYGVCLHVSEIVQRPPGVLSTASPLHPSGGGSRFLVSAPRCYCLLTRVPFFELHFEMLNSMIAQERLKRITEFVSEMSLAAACHGPSVSRMNSCVSSPRSNPADWMASAIPVDGVMALTAAAAGLISDSDIASFAEPQSPDGVVASDTLDASQIKEIERDGRKVFHCYDDNSSEVFENHLGTPERASQSFENGHASPEVTCTDPRIQPIERYESCESVFSSARSVLSDEADEISNSENDFGDDLVLEWAKEHNNDALQLICGYHSLAIPSRGSEVVFQPLEHLQSIAYTRPPVSALGLSEEFVYSSDSSEMNARLAAAEEAMGLSMWTTATVCRILSLETIMSLIAGVLLEKQIIVICPNLGVLSAIVLSLVPMIRPFQWQSLLLPVLPGRMFDFLEAPVPFLVGIHSKPTDWKVKTSNLILVNIINNQVKICNMPALPQRRELMAQLTPIHATLAHHSSTARKHPEHNNDALQLICGYHSLAIPSRGSEVVFQPLEHLQSIAYTRPPVSALGLSEEFVYSSDSSEINARLAAAEEAMGLSMWTTATVCRILSLETILSLLAGVLLEKQIVVICPNLGVLSAIVLSLVPMIRPFQWQSLLLPVLPGRMFDFLEAPVPFLVGIHSKPTDWKVKTSNLILVNIINNQVKICNMPALPQRRELMAQLTPIHATLAHHSSTARKHPVYKCNQVQVKICNMPALPQRRELMAQLTPIHATLAHHSSTARKHPVYKCNQVQAEAATKFLGVMRDYMESLCSNLHSHTITSVQSNSDRVSLLLKDSFIDSFSGRDRPFIKLFVDTQLFSVLSDSRLSSFENGGL</sequence>
<comment type="caution">
    <text evidence="4">The sequence shown here is derived from an EMBL/GenBank/DDBJ whole genome shotgun (WGS) entry which is preliminary data.</text>
</comment>
<dbReference type="PROSITE" id="PS50211">
    <property type="entry name" value="DENN"/>
    <property type="match status" value="1"/>
</dbReference>
<feature type="region of interest" description="Disordered" evidence="1">
    <location>
        <begin position="589"/>
        <end position="620"/>
    </location>
</feature>
<feature type="compositionally biased region" description="Basic and acidic residues" evidence="1">
    <location>
        <begin position="426"/>
        <end position="435"/>
    </location>
</feature>
<dbReference type="PANTHER" id="PTHR15288:SF0">
    <property type="entry name" value="UDENN DOMAIN-CONTAINING PROTEIN"/>
    <property type="match status" value="1"/>
</dbReference>
<dbReference type="SMART" id="SM00800">
    <property type="entry name" value="uDENN"/>
    <property type="match status" value="2"/>
</dbReference>
<dbReference type="InterPro" id="IPR043153">
    <property type="entry name" value="DENN_C"/>
</dbReference>
<dbReference type="PANTHER" id="PTHR15288">
    <property type="entry name" value="DENN DOMAIN-CONTAINING PROTEIN 2"/>
    <property type="match status" value="1"/>
</dbReference>
<keyword evidence="2" id="KW-0472">Membrane</keyword>
<evidence type="ECO:0000313" key="4">
    <source>
        <dbReference type="EMBL" id="KAF3485663.1"/>
    </source>
</evidence>
<feature type="region of interest" description="Disordered" evidence="1">
    <location>
        <begin position="235"/>
        <end position="258"/>
    </location>
</feature>
<proteinExistence type="predicted"/>
<evidence type="ECO:0000256" key="1">
    <source>
        <dbReference type="SAM" id="MobiDB-lite"/>
    </source>
</evidence>
<evidence type="ECO:0000313" key="5">
    <source>
        <dbReference type="Proteomes" id="UP000712600"/>
    </source>
</evidence>
<dbReference type="InterPro" id="IPR051942">
    <property type="entry name" value="DENN_domain_containing_2"/>
</dbReference>
<dbReference type="Proteomes" id="UP000712600">
    <property type="component" value="Unassembled WGS sequence"/>
</dbReference>
<gene>
    <name evidence="4" type="ORF">F2Q69_00052005</name>
</gene>
<feature type="region of interest" description="Disordered" evidence="1">
    <location>
        <begin position="94"/>
        <end position="193"/>
    </location>
</feature>
<organism evidence="4 5">
    <name type="scientific">Brassica cretica</name>
    <name type="common">Mustard</name>
    <dbReference type="NCBI Taxonomy" id="69181"/>
    <lineage>
        <taxon>Eukaryota</taxon>
        <taxon>Viridiplantae</taxon>
        <taxon>Streptophyta</taxon>
        <taxon>Embryophyta</taxon>
        <taxon>Tracheophyta</taxon>
        <taxon>Spermatophyta</taxon>
        <taxon>Magnoliopsida</taxon>
        <taxon>eudicotyledons</taxon>
        <taxon>Gunneridae</taxon>
        <taxon>Pentapetalae</taxon>
        <taxon>rosids</taxon>
        <taxon>malvids</taxon>
        <taxon>Brassicales</taxon>
        <taxon>Brassicaceae</taxon>
        <taxon>Brassiceae</taxon>
        <taxon>Brassica</taxon>
    </lineage>
</organism>
<protein>
    <recommendedName>
        <fullName evidence="3">UDENN domain-containing protein</fullName>
    </recommendedName>
</protein>
<accession>A0A8S9MSQ6</accession>
<name>A0A8S9MSQ6_BRACR</name>
<feature type="compositionally biased region" description="Basic and acidic residues" evidence="1">
    <location>
        <begin position="364"/>
        <end position="379"/>
    </location>
</feature>
<dbReference type="EMBL" id="QGKX02002183">
    <property type="protein sequence ID" value="KAF3485663.1"/>
    <property type="molecule type" value="Genomic_DNA"/>
</dbReference>
<evidence type="ECO:0000256" key="2">
    <source>
        <dbReference type="SAM" id="Phobius"/>
    </source>
</evidence>
<feature type="compositionally biased region" description="Basic and acidic residues" evidence="1">
    <location>
        <begin position="169"/>
        <end position="193"/>
    </location>
</feature>
<keyword evidence="2" id="KW-0812">Transmembrane</keyword>
<feature type="compositionally biased region" description="Basic and acidic residues" evidence="1">
    <location>
        <begin position="539"/>
        <end position="558"/>
    </location>
</feature>
<dbReference type="Gene3D" id="3.40.50.11500">
    <property type="match status" value="2"/>
</dbReference>
<keyword evidence="2" id="KW-1133">Transmembrane helix</keyword>
<dbReference type="InterPro" id="IPR001194">
    <property type="entry name" value="cDENN_dom"/>
</dbReference>
<dbReference type="Pfam" id="PF03456">
    <property type="entry name" value="uDENN"/>
    <property type="match status" value="2"/>
</dbReference>
<dbReference type="Pfam" id="PF02141">
    <property type="entry name" value="DENN"/>
    <property type="match status" value="2"/>
</dbReference>
<reference evidence="4" key="1">
    <citation type="submission" date="2019-12" db="EMBL/GenBank/DDBJ databases">
        <title>Genome sequencing and annotation of Brassica cretica.</title>
        <authorList>
            <person name="Studholme D.J."/>
            <person name="Sarris P."/>
        </authorList>
    </citation>
    <scope>NUCLEOTIDE SEQUENCE</scope>
    <source>
        <strain evidence="4">PFS-109/04</strain>
        <tissue evidence="4">Leaf</tissue>
    </source>
</reference>
<dbReference type="SMART" id="SM00799">
    <property type="entry name" value="DENN"/>
    <property type="match status" value="2"/>
</dbReference>
<dbReference type="InterPro" id="IPR037516">
    <property type="entry name" value="Tripartite_DENN"/>
</dbReference>
<feature type="region of interest" description="Disordered" evidence="1">
    <location>
        <begin position="402"/>
        <end position="558"/>
    </location>
</feature>
<feature type="compositionally biased region" description="Basic and acidic residues" evidence="1">
    <location>
        <begin position="137"/>
        <end position="160"/>
    </location>
</feature>
<feature type="region of interest" description="Disordered" evidence="1">
    <location>
        <begin position="364"/>
        <end position="390"/>
    </location>
</feature>
<dbReference type="InterPro" id="IPR005113">
    <property type="entry name" value="uDENN_dom"/>
</dbReference>
<feature type="transmembrane region" description="Helical" evidence="2">
    <location>
        <begin position="307"/>
        <end position="327"/>
    </location>
</feature>